<protein>
    <recommendedName>
        <fullName evidence="6">Na(+)/H(+) antiporter NhaA</fullName>
    </recommendedName>
    <alternativeName>
        <fullName evidence="6">Sodium/proton antiporter NhaA</fullName>
    </alternativeName>
</protein>
<keyword evidence="4 6" id="KW-1133">Transmembrane helix</keyword>
<evidence type="ECO:0000256" key="2">
    <source>
        <dbReference type="ARBA" id="ARBA00022475"/>
    </source>
</evidence>
<dbReference type="SUPFAM" id="SSF52833">
    <property type="entry name" value="Thioredoxin-like"/>
    <property type="match status" value="1"/>
</dbReference>
<name>A0A916UKN5_9HYPH</name>
<feature type="transmembrane region" description="Helical" evidence="6">
    <location>
        <begin position="361"/>
        <end position="377"/>
    </location>
</feature>
<feature type="transmembrane region" description="Helical" evidence="6">
    <location>
        <begin position="582"/>
        <end position="602"/>
    </location>
</feature>
<evidence type="ECO:0000256" key="3">
    <source>
        <dbReference type="ARBA" id="ARBA00022692"/>
    </source>
</evidence>
<keyword evidence="6" id="KW-0406">Ion transport</keyword>
<keyword evidence="2 6" id="KW-1003">Cell membrane</keyword>
<evidence type="ECO:0000256" key="5">
    <source>
        <dbReference type="ARBA" id="ARBA00023136"/>
    </source>
</evidence>
<dbReference type="Pfam" id="PF13462">
    <property type="entry name" value="Thioredoxin_4"/>
    <property type="match status" value="1"/>
</dbReference>
<evidence type="ECO:0000256" key="1">
    <source>
        <dbReference type="ARBA" id="ARBA00004429"/>
    </source>
</evidence>
<dbReference type="RefSeq" id="WP_188610803.1">
    <property type="nucleotide sequence ID" value="NZ_BMGG01000007.1"/>
</dbReference>
<keyword evidence="3 6" id="KW-0812">Transmembrane</keyword>
<feature type="transmembrane region" description="Helical" evidence="6">
    <location>
        <begin position="508"/>
        <end position="537"/>
    </location>
</feature>
<dbReference type="PANTHER" id="PTHR30341">
    <property type="entry name" value="SODIUM ION/PROTON ANTIPORTER NHAA-RELATED"/>
    <property type="match status" value="1"/>
</dbReference>
<dbReference type="InterPro" id="IPR023171">
    <property type="entry name" value="Na/H_antiporter_dom_sf"/>
</dbReference>
<comment type="caution">
    <text evidence="8">The sequence shown here is derived from an EMBL/GenBank/DDBJ whole genome shotgun (WGS) entry which is preliminary data.</text>
</comment>
<dbReference type="AlphaFoldDB" id="A0A916UKN5"/>
<dbReference type="PANTHER" id="PTHR30341:SF0">
    <property type="entry name" value="NA(+)_H(+) ANTIPORTER NHAA"/>
    <property type="match status" value="1"/>
</dbReference>
<keyword evidence="6" id="KW-0050">Antiport</keyword>
<keyword evidence="5 6" id="KW-0472">Membrane</keyword>
<proteinExistence type="inferred from homology"/>
<evidence type="ECO:0000313" key="9">
    <source>
        <dbReference type="Proteomes" id="UP000637002"/>
    </source>
</evidence>
<dbReference type="Proteomes" id="UP000637002">
    <property type="component" value="Unassembled WGS sequence"/>
</dbReference>
<dbReference type="Gene3D" id="3.40.30.10">
    <property type="entry name" value="Glutaredoxin"/>
    <property type="match status" value="1"/>
</dbReference>
<feature type="transmembrane region" description="Helical" evidence="6">
    <location>
        <begin position="306"/>
        <end position="325"/>
    </location>
</feature>
<gene>
    <name evidence="6" type="primary">nhaA</name>
    <name evidence="8" type="ORF">GCM10010994_38500</name>
</gene>
<dbReference type="InterPro" id="IPR036249">
    <property type="entry name" value="Thioredoxin-like_sf"/>
</dbReference>
<dbReference type="NCBIfam" id="TIGR00773">
    <property type="entry name" value="NhaA"/>
    <property type="match status" value="1"/>
</dbReference>
<comment type="similarity">
    <text evidence="6">Belongs to the NhaA Na(+)/H(+) (TC 2.A.33) antiporter family.</text>
</comment>
<evidence type="ECO:0000313" key="8">
    <source>
        <dbReference type="EMBL" id="GGC76481.1"/>
    </source>
</evidence>
<reference evidence="8" key="1">
    <citation type="journal article" date="2014" name="Int. J. Syst. Evol. Microbiol.">
        <title>Complete genome sequence of Corynebacterium casei LMG S-19264T (=DSM 44701T), isolated from a smear-ripened cheese.</title>
        <authorList>
            <consortium name="US DOE Joint Genome Institute (JGI-PGF)"/>
            <person name="Walter F."/>
            <person name="Albersmeier A."/>
            <person name="Kalinowski J."/>
            <person name="Ruckert C."/>
        </authorList>
    </citation>
    <scope>NUCLEOTIDE SEQUENCE</scope>
    <source>
        <strain evidence="8">CGMCC 1.12919</strain>
    </source>
</reference>
<comment type="catalytic activity">
    <reaction evidence="6">
        <text>Na(+)(in) + 2 H(+)(out) = Na(+)(out) + 2 H(+)(in)</text>
        <dbReference type="Rhea" id="RHEA:29251"/>
        <dbReference type="ChEBI" id="CHEBI:15378"/>
        <dbReference type="ChEBI" id="CHEBI:29101"/>
    </reaction>
</comment>
<feature type="transmembrane region" description="Helical" evidence="6">
    <location>
        <begin position="549"/>
        <end position="570"/>
    </location>
</feature>
<feature type="transmembrane region" description="Helical" evidence="6">
    <location>
        <begin position="189"/>
        <end position="209"/>
    </location>
</feature>
<reference evidence="8" key="2">
    <citation type="submission" date="2020-09" db="EMBL/GenBank/DDBJ databases">
        <authorList>
            <person name="Sun Q."/>
            <person name="Zhou Y."/>
        </authorList>
    </citation>
    <scope>NUCLEOTIDE SEQUENCE</scope>
    <source>
        <strain evidence="8">CGMCC 1.12919</strain>
    </source>
</reference>
<keyword evidence="6" id="KW-0739">Sodium transport</keyword>
<dbReference type="InterPro" id="IPR012336">
    <property type="entry name" value="Thioredoxin-like_fold"/>
</dbReference>
<evidence type="ECO:0000256" key="6">
    <source>
        <dbReference type="HAMAP-Rule" id="MF_01844"/>
    </source>
</evidence>
<feature type="transmembrane region" description="Helical" evidence="6">
    <location>
        <begin position="332"/>
        <end position="355"/>
    </location>
</feature>
<dbReference type="EMBL" id="BMGG01000007">
    <property type="protein sequence ID" value="GGC76481.1"/>
    <property type="molecule type" value="Genomic_DNA"/>
</dbReference>
<comment type="function">
    <text evidence="6">Na(+)/H(+) antiporter that extrudes sodium in exchange for external protons.</text>
</comment>
<dbReference type="GO" id="GO:0015385">
    <property type="term" value="F:sodium:proton antiporter activity"/>
    <property type="evidence" value="ECO:0007669"/>
    <property type="project" value="UniProtKB-UniRule"/>
</dbReference>
<organism evidence="8 9">
    <name type="scientific">Chelatococcus reniformis</name>
    <dbReference type="NCBI Taxonomy" id="1494448"/>
    <lineage>
        <taxon>Bacteria</taxon>
        <taxon>Pseudomonadati</taxon>
        <taxon>Pseudomonadota</taxon>
        <taxon>Alphaproteobacteria</taxon>
        <taxon>Hyphomicrobiales</taxon>
        <taxon>Chelatococcaceae</taxon>
        <taxon>Chelatococcus</taxon>
    </lineage>
</organism>
<accession>A0A916UKN5</accession>
<feature type="transmembrane region" description="Helical" evidence="6">
    <location>
        <begin position="279"/>
        <end position="300"/>
    </location>
</feature>
<dbReference type="Pfam" id="PF06965">
    <property type="entry name" value="Na_H_antiport_1"/>
    <property type="match status" value="1"/>
</dbReference>
<dbReference type="HAMAP" id="MF_01844">
    <property type="entry name" value="NhaA"/>
    <property type="match status" value="1"/>
</dbReference>
<evidence type="ECO:0000256" key="4">
    <source>
        <dbReference type="ARBA" id="ARBA00022989"/>
    </source>
</evidence>
<keyword evidence="9" id="KW-1185">Reference proteome</keyword>
<evidence type="ECO:0000259" key="7">
    <source>
        <dbReference type="Pfam" id="PF13462"/>
    </source>
</evidence>
<feature type="transmembrane region" description="Helical" evidence="6">
    <location>
        <begin position="389"/>
        <end position="417"/>
    </location>
</feature>
<dbReference type="GO" id="GO:0006885">
    <property type="term" value="P:regulation of pH"/>
    <property type="evidence" value="ECO:0007669"/>
    <property type="project" value="UniProtKB-UniRule"/>
</dbReference>
<feature type="domain" description="Thioredoxin-like fold" evidence="7">
    <location>
        <begin position="17"/>
        <end position="170"/>
    </location>
</feature>
<keyword evidence="6" id="KW-0915">Sodium</keyword>
<sequence length="633" mass="66880">MELMIPNGRLDRPVDHETEHVLGSANAEVTLVEYGSYACPHCRAANERIAQARDQLGDRVCCAFRHRPLAGNGLAFRAAQLVELAQTPEAFWTAHITLMTRSMELTDDDLVAVAADLGVNAALGDSDAVQHAKARVDADVASSLASGVRFTPTFYINRRRYDGPWDESSFVDAMLGTLGHRVRTAALDFASWGPSAGILLIVATVAAIISTNSPIGPAVEAFWHQELGVTLGDAHFRMSLLHWVNDALLTTFFLVVGLEVKREMTVGHLASRRAAALPIAAAIGGMVVPALLYVLVVPSGPWSHGWGVPMATDTAFAIALIVLMGKRVPVELRIFLTAAAIVDDIGSIVVVAAFYSGELQPGYLAAAAAAVVVMALLSRSKVYVLSPYILLGLTLWVFVHASGVHATLAAVVLAMFIPTRPPADLDALMMQASTIIASEARHEGEVLRHGPSAPTMHALDAIHDRIESPADRLLRHAGARSSYLVLPIFALANAGVAINPDVFASHGWLMAAIIVGLAIGKPLGIILASAAAVRAGIAVKPVNYTWRQLAGAGAIAGIGFTMSLFIAGQAFPDPSAFSAAKIAVFASSILSAVTGAALLWGASRQELVEDPSESAAKCHIPPAFVGNREQEIF</sequence>
<comment type="subcellular location">
    <subcellularLocation>
        <location evidence="1">Cell inner membrane</location>
        <topology evidence="1">Multi-pass membrane protein</topology>
    </subcellularLocation>
    <subcellularLocation>
        <location evidence="6">Cell membrane</location>
        <topology evidence="6">Multi-pass membrane protein</topology>
    </subcellularLocation>
</comment>
<feature type="transmembrane region" description="Helical" evidence="6">
    <location>
        <begin position="240"/>
        <end position="258"/>
    </location>
</feature>
<dbReference type="InterPro" id="IPR004670">
    <property type="entry name" value="NhaA"/>
</dbReference>
<keyword evidence="6" id="KW-0813">Transport</keyword>
<dbReference type="GO" id="GO:0005886">
    <property type="term" value="C:plasma membrane"/>
    <property type="evidence" value="ECO:0007669"/>
    <property type="project" value="UniProtKB-SubCell"/>
</dbReference>
<dbReference type="Gene3D" id="1.20.1530.10">
    <property type="entry name" value="Na+/H+ antiporter like domain"/>
    <property type="match status" value="1"/>
</dbReference>